<dbReference type="Proteomes" id="UP001595617">
    <property type="component" value="Unassembled WGS sequence"/>
</dbReference>
<dbReference type="PANTHER" id="PTHR33279">
    <property type="entry name" value="SULFUR CARRIER PROTEIN YEDF-RELATED"/>
    <property type="match status" value="1"/>
</dbReference>
<sequence>MATNIAQTHIDATGLACPLPLLKTKQWLAHAIPGEQLLIATTDAGSRRDIPRFISSTHHVLVEERFDPQQCVFIIEAGPRHA</sequence>
<gene>
    <name evidence="3" type="ORF">ACFOOG_06695</name>
</gene>
<accession>A0ABV7ZVD1</accession>
<reference evidence="4" key="1">
    <citation type="journal article" date="2019" name="Int. J. Syst. Evol. Microbiol.">
        <title>The Global Catalogue of Microorganisms (GCM) 10K type strain sequencing project: providing services to taxonomists for standard genome sequencing and annotation.</title>
        <authorList>
            <consortium name="The Broad Institute Genomics Platform"/>
            <consortium name="The Broad Institute Genome Sequencing Center for Infectious Disease"/>
            <person name="Wu L."/>
            <person name="Ma J."/>
        </authorList>
    </citation>
    <scope>NUCLEOTIDE SEQUENCE [LARGE SCALE GENOMIC DNA]</scope>
    <source>
        <strain evidence="4">IBRC 10765</strain>
    </source>
</reference>
<evidence type="ECO:0000313" key="3">
    <source>
        <dbReference type="EMBL" id="MFC3852518.1"/>
    </source>
</evidence>
<comment type="caution">
    <text evidence="3">The sequence shown here is derived from an EMBL/GenBank/DDBJ whole genome shotgun (WGS) entry which is preliminary data.</text>
</comment>
<proteinExistence type="inferred from homology"/>
<keyword evidence="4" id="KW-1185">Reference proteome</keyword>
<evidence type="ECO:0000259" key="2">
    <source>
        <dbReference type="PROSITE" id="PS01148"/>
    </source>
</evidence>
<dbReference type="Gene3D" id="3.30.110.40">
    <property type="entry name" value="TusA-like domain"/>
    <property type="match status" value="1"/>
</dbReference>
<dbReference type="InterPro" id="IPR001455">
    <property type="entry name" value="TusA-like"/>
</dbReference>
<dbReference type="CDD" id="cd00291">
    <property type="entry name" value="SirA_YedF_YeeD"/>
    <property type="match status" value="1"/>
</dbReference>
<feature type="domain" description="UPF0033" evidence="2">
    <location>
        <begin position="10"/>
        <end position="34"/>
    </location>
</feature>
<dbReference type="InterPro" id="IPR036868">
    <property type="entry name" value="TusA-like_sf"/>
</dbReference>
<organism evidence="3 4">
    <name type="scientific">Saccharospirillum mangrovi</name>
    <dbReference type="NCBI Taxonomy" id="2161747"/>
    <lineage>
        <taxon>Bacteria</taxon>
        <taxon>Pseudomonadati</taxon>
        <taxon>Pseudomonadota</taxon>
        <taxon>Gammaproteobacteria</taxon>
        <taxon>Oceanospirillales</taxon>
        <taxon>Saccharospirillaceae</taxon>
        <taxon>Saccharospirillum</taxon>
    </lineage>
</organism>
<name>A0ABV7ZVD1_9GAMM</name>
<dbReference type="PANTHER" id="PTHR33279:SF6">
    <property type="entry name" value="SULFUR CARRIER PROTEIN YEDF-RELATED"/>
    <property type="match status" value="1"/>
</dbReference>
<dbReference type="SUPFAM" id="SSF64307">
    <property type="entry name" value="SirA-like"/>
    <property type="match status" value="1"/>
</dbReference>
<protein>
    <submittedName>
        <fullName evidence="3">Sulfurtransferase TusA family protein</fullName>
    </submittedName>
</protein>
<dbReference type="PROSITE" id="PS01148">
    <property type="entry name" value="UPF0033"/>
    <property type="match status" value="1"/>
</dbReference>
<evidence type="ECO:0000256" key="1">
    <source>
        <dbReference type="ARBA" id="ARBA00008984"/>
    </source>
</evidence>
<dbReference type="Pfam" id="PF01206">
    <property type="entry name" value="TusA"/>
    <property type="match status" value="1"/>
</dbReference>
<dbReference type="EMBL" id="JBHRYR010000002">
    <property type="protein sequence ID" value="MFC3852518.1"/>
    <property type="molecule type" value="Genomic_DNA"/>
</dbReference>
<evidence type="ECO:0000313" key="4">
    <source>
        <dbReference type="Proteomes" id="UP001595617"/>
    </source>
</evidence>
<comment type="similarity">
    <text evidence="1">Belongs to the sulfur carrier protein TusA family.</text>
</comment>
<dbReference type="RefSeq" id="WP_380694726.1">
    <property type="nucleotide sequence ID" value="NZ_JBHRYR010000002.1"/>
</dbReference>